<evidence type="ECO:0000256" key="1">
    <source>
        <dbReference type="SAM" id="MobiDB-lite"/>
    </source>
</evidence>
<evidence type="ECO:0000313" key="2">
    <source>
        <dbReference type="EMBL" id="ADD05932.1"/>
    </source>
</evidence>
<organism evidence="2 4">
    <name type="scientific">Natrialba magadii (strain ATCC 43099 / DSM 3394 / CCM 3739 / CIP 104546 / IAM 13178 / JCM 8861 / NBRC 102185 / NCIMB 2190 / MS3)</name>
    <name type="common">Natronobacterium magadii</name>
    <dbReference type="NCBI Taxonomy" id="547559"/>
    <lineage>
        <taxon>Archaea</taxon>
        <taxon>Methanobacteriati</taxon>
        <taxon>Methanobacteriota</taxon>
        <taxon>Stenosarchaea group</taxon>
        <taxon>Halobacteria</taxon>
        <taxon>Halobacteriales</taxon>
        <taxon>Natrialbaceae</taxon>
        <taxon>Natrialba</taxon>
    </lineage>
</organism>
<dbReference type="KEGG" id="nmg:Nmag_2370"/>
<dbReference type="AlphaFoldDB" id="D3SXI3"/>
<dbReference type="Proteomes" id="UP000001879">
    <property type="component" value="Chromosome"/>
</dbReference>
<dbReference type="EMBL" id="AOHS01000030">
    <property type="protein sequence ID" value="ELY30561.1"/>
    <property type="molecule type" value="Genomic_DNA"/>
</dbReference>
<dbReference type="EMBL" id="CP001932">
    <property type="protein sequence ID" value="ADD05932.1"/>
    <property type="molecule type" value="Genomic_DNA"/>
</dbReference>
<sequence>MASIDRLRSRRSVIGTIGAALTLGAAGYGSARSTDRAEEPATESARTATPDERDGTVPTDEPSDIATTGVDPEATSDPDATNEAAETTADACDCPG</sequence>
<dbReference type="STRING" id="547559.Nmag_2370"/>
<name>D3SXI3_NATMM</name>
<protein>
    <submittedName>
        <fullName evidence="2">Uncharacterized protein</fullName>
    </submittedName>
</protein>
<reference evidence="2" key="4">
    <citation type="submission" date="2016-09" db="EMBL/GenBank/DDBJ databases">
        <authorList>
            <person name="Pfeiffer F."/>
        </authorList>
    </citation>
    <scope>NUCLEOTIDE SEQUENCE</scope>
    <source>
        <strain evidence="2">ATCC 43099</strain>
    </source>
</reference>
<dbReference type="eggNOG" id="arCOG13471">
    <property type="taxonomic scope" value="Archaea"/>
</dbReference>
<evidence type="ECO:0000313" key="4">
    <source>
        <dbReference type="Proteomes" id="UP000001879"/>
    </source>
</evidence>
<reference evidence="3 5" key="3">
    <citation type="journal article" date="2014" name="PLoS Genet.">
        <title>Phylogenetically driven sequencing of extremely halophilic archaea reveals strategies for static and dynamic osmo-response.</title>
        <authorList>
            <person name="Becker E.A."/>
            <person name="Seitzer P.M."/>
            <person name="Tritt A."/>
            <person name="Larsen D."/>
            <person name="Krusor M."/>
            <person name="Yao A.I."/>
            <person name="Wu D."/>
            <person name="Madern D."/>
            <person name="Eisen J.A."/>
            <person name="Darling A.E."/>
            <person name="Facciotti M.T."/>
        </authorList>
    </citation>
    <scope>NUCLEOTIDE SEQUENCE [LARGE SCALE GENOMIC DNA]</scope>
    <source>
        <strain evidence="5">ATCC 43099 / DSM 3394 / CCM 3739 / CIP 104546 / IAM 13178 / JCM 8861 / NBRC 102185 / NCIMB 2190 / MS3</strain>
        <strain evidence="3">MS-3</strain>
    </source>
</reference>
<dbReference type="PATRIC" id="fig|547559.17.peg.1681"/>
<dbReference type="Proteomes" id="UP000011543">
    <property type="component" value="Unassembled WGS sequence"/>
</dbReference>
<feature type="compositionally biased region" description="Low complexity" evidence="1">
    <location>
        <begin position="77"/>
        <end position="96"/>
    </location>
</feature>
<accession>D3SXI3</accession>
<evidence type="ECO:0000313" key="5">
    <source>
        <dbReference type="Proteomes" id="UP000011543"/>
    </source>
</evidence>
<dbReference type="OrthoDB" id="380295at2157"/>
<dbReference type="GeneID" id="8825222"/>
<feature type="region of interest" description="Disordered" evidence="1">
    <location>
        <begin position="25"/>
        <end position="96"/>
    </location>
</feature>
<proteinExistence type="predicted"/>
<dbReference type="HOGENOM" id="CLU_2353290_0_0_2"/>
<keyword evidence="4" id="KW-1185">Reference proteome</keyword>
<evidence type="ECO:0000313" key="3">
    <source>
        <dbReference type="EMBL" id="ELY30561.1"/>
    </source>
</evidence>
<gene>
    <name evidence="2" type="ordered locus">Nmag_2370</name>
    <name evidence="3" type="ORF">C500_08567</name>
</gene>
<dbReference type="PaxDb" id="547559-Nmag_2370"/>
<reference evidence="4" key="1">
    <citation type="submission" date="2010-02" db="EMBL/GenBank/DDBJ databases">
        <title>Complete sequence of chromosome of Natrialba magadii ATCC 43099.</title>
        <authorList>
            <consortium name="US DOE Joint Genome Institute"/>
            <person name="Lucas S."/>
            <person name="Copeland A."/>
            <person name="Lapidus A."/>
            <person name="Cheng J.-F."/>
            <person name="Bruce D."/>
            <person name="Goodwin L."/>
            <person name="Pitluck S."/>
            <person name="Davenport K."/>
            <person name="Saunders E."/>
            <person name="Detter J.C."/>
            <person name="Han C."/>
            <person name="Tapia R."/>
            <person name="Land M."/>
            <person name="Hauser L."/>
            <person name="Kyrpides N."/>
            <person name="Mikhailova N."/>
            <person name="De Castro R.E."/>
            <person name="Maupin-Furlow J.A."/>
            <person name="Woyke T."/>
        </authorList>
    </citation>
    <scope>NUCLEOTIDE SEQUENCE [LARGE SCALE GENOMIC DNA]</scope>
    <source>
        <strain evidence="4">ATCC 43099 / DSM 3394 / CCM 3739 / CIP 104546 / IAM 13178 / JCM 8861 / NBRC 102185 / NCIMB 2190 / MS3</strain>
    </source>
</reference>
<dbReference type="RefSeq" id="WP_004215500.1">
    <property type="nucleotide sequence ID" value="NC_013922.1"/>
</dbReference>
<reference evidence="2 4" key="2">
    <citation type="journal article" date="2012" name="BMC Genomics">
        <title>A comparative genomics perspective on the genetic content of the alkaliphilic haloarchaeon Natrialba magadii ATCC 43099T.</title>
        <authorList>
            <person name="Siddaramappa S."/>
            <person name="Challacombe J.F."/>
            <person name="Decastro R.E."/>
            <person name="Pfeiffer F."/>
            <person name="Sastre D.E."/>
            <person name="Gimenez M.I."/>
            <person name="Paggi R.A."/>
            <person name="Detter J.C."/>
            <person name="Davenport K.W."/>
            <person name="Goodwin L.A."/>
            <person name="Kyrpides N."/>
            <person name="Tapia R."/>
            <person name="Pitluck S."/>
            <person name="Lucas S."/>
            <person name="Woyke T."/>
            <person name="Maupin-Furlow J.A."/>
        </authorList>
    </citation>
    <scope>NUCLEOTIDE SEQUENCE [LARGE SCALE GENOMIC DNA]</scope>
    <source>
        <strain evidence="2">ATCC 43099</strain>
        <strain evidence="4">ATCC 43099 / DSM 3394 / CCM 3739 / CIP 104546 / IAM 13178 / JCM 8861 / NBRC 102185 / NCIMB 2190 / MS3</strain>
    </source>
</reference>